<evidence type="ECO:0000313" key="3">
    <source>
        <dbReference type="Proteomes" id="UP001497482"/>
    </source>
</evidence>
<name>A0AAV2JHV8_KNICA</name>
<accession>A0AAV2JHV8</accession>
<feature type="region of interest" description="Disordered" evidence="1">
    <location>
        <begin position="1"/>
        <end position="50"/>
    </location>
</feature>
<evidence type="ECO:0000313" key="2">
    <source>
        <dbReference type="EMBL" id="CAL1577291.1"/>
    </source>
</evidence>
<protein>
    <submittedName>
        <fullName evidence="2">Uncharacterized protein</fullName>
    </submittedName>
</protein>
<keyword evidence="3" id="KW-1185">Reference proteome</keyword>
<feature type="compositionally biased region" description="Polar residues" evidence="1">
    <location>
        <begin position="1"/>
        <end position="13"/>
    </location>
</feature>
<gene>
    <name evidence="2" type="ORF">KC01_LOCUS8662</name>
</gene>
<sequence length="84" mass="9489">MTTEVPVSQCTPHQQKHHLLPLTDKAHPPSHLCSQRGHQGERQPTPCIKQQTGNMDFMTVRTRAVRVSTESQSTSRVMSKVKQD</sequence>
<reference evidence="2 3" key="1">
    <citation type="submission" date="2024-04" db="EMBL/GenBank/DDBJ databases">
        <authorList>
            <person name="Waldvogel A.-M."/>
            <person name="Schoenle A."/>
        </authorList>
    </citation>
    <scope>NUCLEOTIDE SEQUENCE [LARGE SCALE GENOMIC DNA]</scope>
</reference>
<dbReference type="AlphaFoldDB" id="A0AAV2JHV8"/>
<proteinExistence type="predicted"/>
<organism evidence="2 3">
    <name type="scientific">Knipowitschia caucasica</name>
    <name type="common">Caucasian dwarf goby</name>
    <name type="synonym">Pomatoschistus caucasicus</name>
    <dbReference type="NCBI Taxonomy" id="637954"/>
    <lineage>
        <taxon>Eukaryota</taxon>
        <taxon>Metazoa</taxon>
        <taxon>Chordata</taxon>
        <taxon>Craniata</taxon>
        <taxon>Vertebrata</taxon>
        <taxon>Euteleostomi</taxon>
        <taxon>Actinopterygii</taxon>
        <taxon>Neopterygii</taxon>
        <taxon>Teleostei</taxon>
        <taxon>Neoteleostei</taxon>
        <taxon>Acanthomorphata</taxon>
        <taxon>Gobiaria</taxon>
        <taxon>Gobiiformes</taxon>
        <taxon>Gobioidei</taxon>
        <taxon>Gobiidae</taxon>
        <taxon>Gobiinae</taxon>
        <taxon>Knipowitschia</taxon>
    </lineage>
</organism>
<feature type="region of interest" description="Disordered" evidence="1">
    <location>
        <begin position="65"/>
        <end position="84"/>
    </location>
</feature>
<feature type="compositionally biased region" description="Polar residues" evidence="1">
    <location>
        <begin position="68"/>
        <end position="77"/>
    </location>
</feature>
<evidence type="ECO:0000256" key="1">
    <source>
        <dbReference type="SAM" id="MobiDB-lite"/>
    </source>
</evidence>
<dbReference type="EMBL" id="OZ035835">
    <property type="protein sequence ID" value="CAL1577291.1"/>
    <property type="molecule type" value="Genomic_DNA"/>
</dbReference>
<dbReference type="Proteomes" id="UP001497482">
    <property type="component" value="Chromosome 13"/>
</dbReference>